<proteinExistence type="predicted"/>
<name>A0A7W9F1Q7_9SPHN</name>
<comment type="caution">
    <text evidence="1">The sequence shown here is derived from an EMBL/GenBank/DDBJ whole genome shotgun (WGS) entry which is preliminary data.</text>
</comment>
<gene>
    <name evidence="1" type="ORF">FHS99_000470</name>
</gene>
<organism evidence="1 2">
    <name type="scientific">Sphingomonas prati</name>
    <dbReference type="NCBI Taxonomy" id="1843237"/>
    <lineage>
        <taxon>Bacteria</taxon>
        <taxon>Pseudomonadati</taxon>
        <taxon>Pseudomonadota</taxon>
        <taxon>Alphaproteobacteria</taxon>
        <taxon>Sphingomonadales</taxon>
        <taxon>Sphingomonadaceae</taxon>
        <taxon>Sphingomonas</taxon>
    </lineage>
</organism>
<protein>
    <submittedName>
        <fullName evidence="1">Uncharacterized protein</fullName>
    </submittedName>
</protein>
<reference evidence="1 2" key="1">
    <citation type="submission" date="2020-08" db="EMBL/GenBank/DDBJ databases">
        <title>Genomic Encyclopedia of Type Strains, Phase IV (KMG-IV): sequencing the most valuable type-strain genomes for metagenomic binning, comparative biology and taxonomic classification.</title>
        <authorList>
            <person name="Goeker M."/>
        </authorList>
    </citation>
    <scope>NUCLEOTIDE SEQUENCE [LARGE SCALE GENOMIC DNA]</scope>
    <source>
        <strain evidence="1 2">DSM 103336</strain>
    </source>
</reference>
<accession>A0A7W9F1Q7</accession>
<dbReference type="AlphaFoldDB" id="A0A7W9F1Q7"/>
<keyword evidence="2" id="KW-1185">Reference proteome</keyword>
<dbReference type="RefSeq" id="WP_157175011.1">
    <property type="nucleotide sequence ID" value="NZ_BMJP01000001.1"/>
</dbReference>
<dbReference type="Proteomes" id="UP000546701">
    <property type="component" value="Unassembled WGS sequence"/>
</dbReference>
<dbReference type="OrthoDB" id="7573097at2"/>
<evidence type="ECO:0000313" key="1">
    <source>
        <dbReference type="EMBL" id="MBB5728014.1"/>
    </source>
</evidence>
<dbReference type="EMBL" id="JACIJR010000001">
    <property type="protein sequence ID" value="MBB5728014.1"/>
    <property type="molecule type" value="Genomic_DNA"/>
</dbReference>
<sequence>MTGTNTLPSPDANLGQSALLLVESLIHALVERAVLPLDEAIEIALTACDVLHGANLEIGLDEAECARSAAPLKAIHASLQVDKNPARTQA</sequence>
<evidence type="ECO:0000313" key="2">
    <source>
        <dbReference type="Proteomes" id="UP000546701"/>
    </source>
</evidence>